<feature type="region of interest" description="Disordered" evidence="2">
    <location>
        <begin position="1"/>
        <end position="55"/>
    </location>
</feature>
<evidence type="ECO:0000256" key="2">
    <source>
        <dbReference type="SAM" id="MobiDB-lite"/>
    </source>
</evidence>
<feature type="region of interest" description="Disordered" evidence="2">
    <location>
        <begin position="141"/>
        <end position="218"/>
    </location>
</feature>
<dbReference type="AlphaFoldDB" id="A0A4P9YYL1"/>
<dbReference type="OrthoDB" id="2245455at2759"/>
<evidence type="ECO:0000256" key="1">
    <source>
        <dbReference type="SAM" id="Coils"/>
    </source>
</evidence>
<feature type="compositionally biased region" description="Acidic residues" evidence="2">
    <location>
        <begin position="17"/>
        <end position="29"/>
    </location>
</feature>
<feature type="coiled-coil region" evidence="1">
    <location>
        <begin position="443"/>
        <end position="470"/>
    </location>
</feature>
<keyword evidence="1" id="KW-0175">Coiled coil</keyword>
<evidence type="ECO:0000313" key="3">
    <source>
        <dbReference type="EMBL" id="RKP25058.1"/>
    </source>
</evidence>
<feature type="compositionally biased region" description="Acidic residues" evidence="2">
    <location>
        <begin position="197"/>
        <end position="218"/>
    </location>
</feature>
<dbReference type="EMBL" id="KZ989901">
    <property type="protein sequence ID" value="RKP25058.1"/>
    <property type="molecule type" value="Genomic_DNA"/>
</dbReference>
<dbReference type="PANTHER" id="PTHR37327">
    <property type="entry name" value="CHROMOSOME 1, WHOLE GENOME SHOTGUN SEQUENCE"/>
    <property type="match status" value="1"/>
</dbReference>
<reference evidence="4" key="1">
    <citation type="journal article" date="2018" name="Nat. Microbiol.">
        <title>Leveraging single-cell genomics to expand the fungal tree of life.</title>
        <authorList>
            <person name="Ahrendt S.R."/>
            <person name="Quandt C.A."/>
            <person name="Ciobanu D."/>
            <person name="Clum A."/>
            <person name="Salamov A."/>
            <person name="Andreopoulos B."/>
            <person name="Cheng J.F."/>
            <person name="Woyke T."/>
            <person name="Pelin A."/>
            <person name="Henrissat B."/>
            <person name="Reynolds N.K."/>
            <person name="Benny G.L."/>
            <person name="Smith M.E."/>
            <person name="James T.Y."/>
            <person name="Grigoriev I.V."/>
        </authorList>
    </citation>
    <scope>NUCLEOTIDE SEQUENCE [LARGE SCALE GENOMIC DNA]</scope>
    <source>
        <strain evidence="4">Benny S71-1</strain>
    </source>
</reference>
<accession>A0A4P9YYL1</accession>
<keyword evidence="4" id="KW-1185">Reference proteome</keyword>
<dbReference type="Proteomes" id="UP000278143">
    <property type="component" value="Unassembled WGS sequence"/>
</dbReference>
<sequence length="578" mass="64023">MDDAVGGGSSPRLDNIPDIDEDTEAEDEMDQGRARADTAPSMAYVVPESSSNRNSRMDMIDASIGGGGSSSNAVQLGLFATNAEGVTIPRISSRRPSIVMPIDEMNKPALEDVAPFMFTDASANDPDNPVEITVIRGRKHRPTIDIGPGRLSTLQPSAAGSELLRRTSQTRNAERSGAPTAEHHEDRMAANDGNRDDEGEGEDVNMDVEDEDEEEDEEVQAMMSERMPQRKRPANSVHSILAGSTSLLANTIAVGRRRNRTAQQSIDATAGAGAGRWPQHFATLPARGNAASDESNRRVVITSSAMPRRTHNHGRPSLSIALQMTRNTITGGQGVRTKFSSTSTSNQPSGNALTLFDVMREEPDPNATLEPPPQAVELRSFWLMRCFERSITSGGYLTARLYVPRSIWMTTGVKLTAIDTKIQACERLRDRLEKMAAVDLEDADNALLVLDELDDELHNIQNQLARKLDYIKESRRPKSLGLGLKSMERMHANMTKDKVEDAAEYMDALVNLFRACQLLDHWLRNYTSRAASKEREHALQRLHRASDFMRSVICAFVIRDLGLLYDKYAKRIHEWIID</sequence>
<dbReference type="PANTHER" id="PTHR37327:SF1">
    <property type="entry name" value="MICROTUBULE INTERACTING AND TRANSPORT DOMAIN-CONTAINING PROTEIN"/>
    <property type="match status" value="1"/>
</dbReference>
<feature type="compositionally biased region" description="Basic and acidic residues" evidence="2">
    <location>
        <begin position="181"/>
        <end position="196"/>
    </location>
</feature>
<evidence type="ECO:0000313" key="4">
    <source>
        <dbReference type="Proteomes" id="UP000278143"/>
    </source>
</evidence>
<protein>
    <submittedName>
        <fullName evidence="3">Uncharacterized protein</fullName>
    </submittedName>
</protein>
<organism evidence="3 4">
    <name type="scientific">Syncephalis pseudoplumigaleata</name>
    <dbReference type="NCBI Taxonomy" id="1712513"/>
    <lineage>
        <taxon>Eukaryota</taxon>
        <taxon>Fungi</taxon>
        <taxon>Fungi incertae sedis</taxon>
        <taxon>Zoopagomycota</taxon>
        <taxon>Zoopagomycotina</taxon>
        <taxon>Zoopagomycetes</taxon>
        <taxon>Zoopagales</taxon>
        <taxon>Piptocephalidaceae</taxon>
        <taxon>Syncephalis</taxon>
    </lineage>
</organism>
<gene>
    <name evidence="3" type="ORF">SYNPS1DRAFT_22916</name>
</gene>
<proteinExistence type="predicted"/>
<name>A0A4P9YYL1_9FUNG</name>